<reference evidence="5" key="1">
    <citation type="submission" date="2024-03" db="EMBL/GenBank/DDBJ databases">
        <title>Deinococcus weizhi sp. nov., isolated from human skin.</title>
        <authorList>
            <person name="Wei Z."/>
            <person name="Tian F."/>
            <person name="Yang C."/>
            <person name="Xin L.T."/>
            <person name="Wen Z.J."/>
            <person name="Lan K.C."/>
            <person name="Yu L."/>
            <person name="Zhe W."/>
            <person name="Dan F.D."/>
            <person name="Jun W."/>
            <person name="Rui Z."/>
            <person name="Yong X.J."/>
            <person name="Ting Y."/>
            <person name="Wei X."/>
            <person name="Xu Z.G."/>
            <person name="Xin Z."/>
            <person name="Dong F.G."/>
            <person name="Ni X.M."/>
            <person name="Zheng M.G."/>
            <person name="Chun Y."/>
            <person name="Qian W.X."/>
        </authorList>
    </citation>
    <scope>NUCLEOTIDE SEQUENCE</scope>
    <source>
        <strain evidence="5">VB142</strain>
    </source>
</reference>
<dbReference type="InterPro" id="IPR015797">
    <property type="entry name" value="NUDIX_hydrolase-like_dom_sf"/>
</dbReference>
<dbReference type="Pfam" id="PF00293">
    <property type="entry name" value="NUDIX"/>
    <property type="match status" value="1"/>
</dbReference>
<dbReference type="InterPro" id="IPR020084">
    <property type="entry name" value="NUDIX_hydrolase_CS"/>
</dbReference>
<sequence>MTDYITEIRALVGDAPVNLLGAAGLIFDSQGRVLLEKLVGRDDVWSLPGGLCELAEPPEAALRREMREETGLELRRAELLTLHTTPLRTLANGHQAAFYTALYRVTDWQGTPQPDATEVEALDWFAPDDLPPLRGSIGQWAARWLRERSNTLT</sequence>
<comment type="similarity">
    <text evidence="3">Belongs to the Nudix hydrolase family.</text>
</comment>
<protein>
    <submittedName>
        <fullName evidence="5">NUDIX domain-containing protein</fullName>
    </submittedName>
</protein>
<dbReference type="PRINTS" id="PR00502">
    <property type="entry name" value="NUDIXFAMILY"/>
</dbReference>
<comment type="cofactor">
    <cofactor evidence="1">
        <name>Mg(2+)</name>
        <dbReference type="ChEBI" id="CHEBI:18420"/>
    </cofactor>
</comment>
<evidence type="ECO:0000313" key="5">
    <source>
        <dbReference type="EMBL" id="WYF43945.1"/>
    </source>
</evidence>
<keyword evidence="2 3" id="KW-0378">Hydrolase</keyword>
<name>A0AAU6Q064_9DEIO</name>
<organism evidence="5">
    <name type="scientific">Deinococcus sp. VB142</name>
    <dbReference type="NCBI Taxonomy" id="3112952"/>
    <lineage>
        <taxon>Bacteria</taxon>
        <taxon>Thermotogati</taxon>
        <taxon>Deinococcota</taxon>
        <taxon>Deinococci</taxon>
        <taxon>Deinococcales</taxon>
        <taxon>Deinococcaceae</taxon>
        <taxon>Deinococcus</taxon>
    </lineage>
</organism>
<dbReference type="PANTHER" id="PTHR43046:SF2">
    <property type="entry name" value="8-OXO-DGTP DIPHOSPHATASE-RELATED"/>
    <property type="match status" value="1"/>
</dbReference>
<evidence type="ECO:0000256" key="2">
    <source>
        <dbReference type="ARBA" id="ARBA00022801"/>
    </source>
</evidence>
<feature type="domain" description="Nudix hydrolase" evidence="4">
    <location>
        <begin position="17"/>
        <end position="147"/>
    </location>
</feature>
<dbReference type="SUPFAM" id="SSF55811">
    <property type="entry name" value="Nudix"/>
    <property type="match status" value="1"/>
</dbReference>
<dbReference type="GO" id="GO:0016787">
    <property type="term" value="F:hydrolase activity"/>
    <property type="evidence" value="ECO:0007669"/>
    <property type="project" value="UniProtKB-KW"/>
</dbReference>
<dbReference type="InterPro" id="IPR000086">
    <property type="entry name" value="NUDIX_hydrolase_dom"/>
</dbReference>
<proteinExistence type="inferred from homology"/>
<accession>A0AAU6Q064</accession>
<dbReference type="PROSITE" id="PS00893">
    <property type="entry name" value="NUDIX_BOX"/>
    <property type="match status" value="1"/>
</dbReference>
<dbReference type="EMBL" id="CP149782">
    <property type="protein sequence ID" value="WYF43945.1"/>
    <property type="molecule type" value="Genomic_DNA"/>
</dbReference>
<dbReference type="Gene3D" id="3.90.79.10">
    <property type="entry name" value="Nucleoside Triphosphate Pyrophosphohydrolase"/>
    <property type="match status" value="1"/>
</dbReference>
<dbReference type="RefSeq" id="WP_339095063.1">
    <property type="nucleotide sequence ID" value="NZ_CP149782.1"/>
</dbReference>
<evidence type="ECO:0000256" key="1">
    <source>
        <dbReference type="ARBA" id="ARBA00001946"/>
    </source>
</evidence>
<dbReference type="InterPro" id="IPR020476">
    <property type="entry name" value="Nudix_hydrolase"/>
</dbReference>
<evidence type="ECO:0000259" key="4">
    <source>
        <dbReference type="PROSITE" id="PS51462"/>
    </source>
</evidence>
<dbReference type="AlphaFoldDB" id="A0AAU6Q064"/>
<dbReference type="PROSITE" id="PS51462">
    <property type="entry name" value="NUDIX"/>
    <property type="match status" value="1"/>
</dbReference>
<gene>
    <name evidence="5" type="ORF">WDJ50_11055</name>
</gene>
<dbReference type="PANTHER" id="PTHR43046">
    <property type="entry name" value="GDP-MANNOSE MANNOSYL HYDROLASE"/>
    <property type="match status" value="1"/>
</dbReference>
<evidence type="ECO:0000256" key="3">
    <source>
        <dbReference type="RuleBase" id="RU003476"/>
    </source>
</evidence>